<dbReference type="GO" id="GO:0004177">
    <property type="term" value="F:aminopeptidase activity"/>
    <property type="evidence" value="ECO:0007669"/>
    <property type="project" value="UniProtKB-KW"/>
</dbReference>
<dbReference type="CDD" id="cd05658">
    <property type="entry name" value="M18_DAP"/>
    <property type="match status" value="1"/>
</dbReference>
<dbReference type="FunFam" id="2.30.250.10:FF:000001">
    <property type="entry name" value="Aspartyl aminopeptidase 1"/>
    <property type="match status" value="1"/>
</dbReference>
<evidence type="ECO:0000256" key="9">
    <source>
        <dbReference type="ARBA" id="ARBA00022723"/>
    </source>
</evidence>
<keyword evidence="11 13" id="KW-0862">Zinc</keyword>
<comment type="subunit">
    <text evidence="4">Tetrahedron-shaped homododecamer built from six homodimers.</text>
</comment>
<comment type="similarity">
    <text evidence="3 13">Belongs to the peptidase M18 family.</text>
</comment>
<evidence type="ECO:0000256" key="11">
    <source>
        <dbReference type="ARBA" id="ARBA00022833"/>
    </source>
</evidence>
<dbReference type="Gene3D" id="2.30.250.10">
    <property type="entry name" value="Aminopeptidase i, Domain 2"/>
    <property type="match status" value="1"/>
</dbReference>
<evidence type="ECO:0000313" key="14">
    <source>
        <dbReference type="EnsemblMetazoa" id="XP_020895793.1"/>
    </source>
</evidence>
<dbReference type="Proteomes" id="UP000887567">
    <property type="component" value="Unplaced"/>
</dbReference>
<evidence type="ECO:0000256" key="6">
    <source>
        <dbReference type="ARBA" id="ARBA00015118"/>
    </source>
</evidence>
<dbReference type="Pfam" id="PF02127">
    <property type="entry name" value="Peptidase_M18"/>
    <property type="match status" value="1"/>
</dbReference>
<reference evidence="14" key="1">
    <citation type="submission" date="2022-11" db="UniProtKB">
        <authorList>
            <consortium name="EnsemblMetazoa"/>
        </authorList>
    </citation>
    <scope>IDENTIFICATION</scope>
</reference>
<comment type="catalytic activity">
    <reaction evidence="1">
        <text>Release of an N-terminal aspartate or glutamate from a peptide, with a preference for aspartate.</text>
        <dbReference type="EC" id="3.4.11.21"/>
    </reaction>
</comment>
<keyword evidence="9 13" id="KW-0479">Metal-binding</keyword>
<proteinExistence type="inferred from homology"/>
<keyword evidence="10 13" id="KW-0378">Hydrolase</keyword>
<evidence type="ECO:0000256" key="12">
    <source>
        <dbReference type="ARBA" id="ARBA00023049"/>
    </source>
</evidence>
<dbReference type="OMA" id="GPILKVN"/>
<dbReference type="EnsemblMetazoa" id="XM_021040134.2">
    <property type="protein sequence ID" value="XP_020895793.1"/>
    <property type="gene ID" value="LOC110234746"/>
</dbReference>
<keyword evidence="15" id="KW-1185">Reference proteome</keyword>
<evidence type="ECO:0000256" key="3">
    <source>
        <dbReference type="ARBA" id="ARBA00008290"/>
    </source>
</evidence>
<dbReference type="InterPro" id="IPR001948">
    <property type="entry name" value="Peptidase_M18"/>
</dbReference>
<evidence type="ECO:0000256" key="10">
    <source>
        <dbReference type="ARBA" id="ARBA00022801"/>
    </source>
</evidence>
<dbReference type="OrthoDB" id="9880441at2759"/>
<name>A0A913WXT3_EXADI</name>
<dbReference type="PRINTS" id="PR00932">
    <property type="entry name" value="AMINO1PTASE"/>
</dbReference>
<evidence type="ECO:0000256" key="2">
    <source>
        <dbReference type="ARBA" id="ARBA00001947"/>
    </source>
</evidence>
<evidence type="ECO:0000313" key="15">
    <source>
        <dbReference type="Proteomes" id="UP000887567"/>
    </source>
</evidence>
<keyword evidence="12 13" id="KW-0482">Metalloprotease</keyword>
<dbReference type="KEGG" id="epa:110234746"/>
<keyword evidence="7 13" id="KW-0031">Aminopeptidase</keyword>
<dbReference type="RefSeq" id="XP_020895793.1">
    <property type="nucleotide sequence ID" value="XM_021040134.2"/>
</dbReference>
<organism evidence="14 15">
    <name type="scientific">Exaiptasia diaphana</name>
    <name type="common">Tropical sea anemone</name>
    <name type="synonym">Aiptasia pulchella</name>
    <dbReference type="NCBI Taxonomy" id="2652724"/>
    <lineage>
        <taxon>Eukaryota</taxon>
        <taxon>Metazoa</taxon>
        <taxon>Cnidaria</taxon>
        <taxon>Anthozoa</taxon>
        <taxon>Hexacorallia</taxon>
        <taxon>Actiniaria</taxon>
        <taxon>Aiptasiidae</taxon>
        <taxon>Exaiptasia</taxon>
    </lineage>
</organism>
<dbReference type="GO" id="GO:0008237">
    <property type="term" value="F:metallopeptidase activity"/>
    <property type="evidence" value="ECO:0007669"/>
    <property type="project" value="UniProtKB-KW"/>
</dbReference>
<dbReference type="SUPFAM" id="SSF101821">
    <property type="entry name" value="Aminopeptidase/glucanase lid domain"/>
    <property type="match status" value="1"/>
</dbReference>
<dbReference type="GO" id="GO:0005737">
    <property type="term" value="C:cytoplasm"/>
    <property type="evidence" value="ECO:0007669"/>
    <property type="project" value="UniProtKB-ARBA"/>
</dbReference>
<evidence type="ECO:0000256" key="7">
    <source>
        <dbReference type="ARBA" id="ARBA00022438"/>
    </source>
</evidence>
<accession>A0A913WXT3</accession>
<dbReference type="SUPFAM" id="SSF53187">
    <property type="entry name" value="Zn-dependent exopeptidases"/>
    <property type="match status" value="1"/>
</dbReference>
<dbReference type="AlphaFoldDB" id="A0A913WXT3"/>
<evidence type="ECO:0000256" key="5">
    <source>
        <dbReference type="ARBA" id="ARBA00011965"/>
    </source>
</evidence>
<protein>
    <recommendedName>
        <fullName evidence="6">Aspartyl aminopeptidase</fullName>
        <ecNumber evidence="5">3.4.11.21</ecNumber>
    </recommendedName>
</protein>
<sequence>MAEKILTEPMQFAAKRFLEFVNNGPSPFHVVHECRKKLVAAGFQELRERDKWNLQPQNKYFVTRNQSTIIAFAIGGKFKPGNGFTIVGAHTDSPCLKVKPVSKRTKFGIHQVGVECYGGGIWGTWFDRDLTVAGRVLIKRNDKIEHHLVKVDKPILRIPHLAIHLQRDINDKFSPNKETHMVPILATSIQNQLNDSPSEDKETKKLCKADSHHSLLMSAILKSLDFQCSSEQVVDFELCLADTQPAVLGGALDEFIFSPRLDNLVNAFAALEGLISSLEGDSLNQDPNVRLINLYDNEEVGSQSAQGACSSLTEIILRRLSVGDKTSFEEAIPKSLLVSADQAHAVHPNYSEKHEENHRPQFHKGPVLKFNGNQRYATTAITASILRLVAEKVDIPLQEVCVRNDSPCGSTIGPILSAKLGMRTVDIGGPQLAMHSIREMCCASSIYQCSTLYKGFFQHFPEIDASLVEI</sequence>
<dbReference type="GeneID" id="110234746"/>
<dbReference type="InterPro" id="IPR023358">
    <property type="entry name" value="Peptidase_M18_dom2"/>
</dbReference>
<dbReference type="GO" id="GO:0008270">
    <property type="term" value="F:zinc ion binding"/>
    <property type="evidence" value="ECO:0007669"/>
    <property type="project" value="InterPro"/>
</dbReference>
<dbReference type="PANTHER" id="PTHR28570:SF3">
    <property type="entry name" value="ASPARTYL AMINOPEPTIDASE"/>
    <property type="match status" value="1"/>
</dbReference>
<keyword evidence="8 13" id="KW-0645">Protease</keyword>
<evidence type="ECO:0000256" key="4">
    <source>
        <dbReference type="ARBA" id="ARBA00011395"/>
    </source>
</evidence>
<evidence type="ECO:0000256" key="13">
    <source>
        <dbReference type="RuleBase" id="RU004386"/>
    </source>
</evidence>
<dbReference type="Gene3D" id="3.40.630.10">
    <property type="entry name" value="Zn peptidases"/>
    <property type="match status" value="1"/>
</dbReference>
<comment type="cofactor">
    <cofactor evidence="2">
        <name>Zn(2+)</name>
        <dbReference type="ChEBI" id="CHEBI:29105"/>
    </cofactor>
</comment>
<dbReference type="NCBIfam" id="NF002759">
    <property type="entry name" value="PRK02813.1"/>
    <property type="match status" value="1"/>
</dbReference>
<evidence type="ECO:0000256" key="1">
    <source>
        <dbReference type="ARBA" id="ARBA00001335"/>
    </source>
</evidence>
<dbReference type="EC" id="3.4.11.21" evidence="5"/>
<evidence type="ECO:0000256" key="8">
    <source>
        <dbReference type="ARBA" id="ARBA00022670"/>
    </source>
</evidence>
<dbReference type="GO" id="GO:0006508">
    <property type="term" value="P:proteolysis"/>
    <property type="evidence" value="ECO:0007669"/>
    <property type="project" value="UniProtKB-KW"/>
</dbReference>
<dbReference type="PANTHER" id="PTHR28570">
    <property type="entry name" value="ASPARTYL AMINOPEPTIDASE"/>
    <property type="match status" value="1"/>
</dbReference>